<feature type="chain" id="PRO_5045600657" evidence="1">
    <location>
        <begin position="22"/>
        <end position="322"/>
    </location>
</feature>
<evidence type="ECO:0000313" key="3">
    <source>
        <dbReference type="Proteomes" id="UP000597617"/>
    </source>
</evidence>
<evidence type="ECO:0000256" key="1">
    <source>
        <dbReference type="SAM" id="SignalP"/>
    </source>
</evidence>
<sequence>MKKIVTLLLFVLGLSGCQLQPASLATDQVNAVIGNASYVAATGQLPTTSTPDEARVQAHLAYAERLLRQKSTTGLSPTLAQRRANLLDKLHAYWQAGVFPRNHDYPSERRPCFIDRDGRLCAVGFLVAETAGRPVAERINQQHKYDLITAMRTPALAAWVQSSGLTLAECALIQPTYGSPVTLGSATAVPVQTSYGIGSAMWSGVNVMLGLANASQFNQPNAGRGAAYVGLVSGTAQALLGALHLPADMPPITGINSILPGKSYAAERTVSFLNIGAGTATLAVSAWNLLHHRNATVERTEVGLVNYPGSAGGTGLSLTRRF</sequence>
<comment type="caution">
    <text evidence="2">The sequence shown here is derived from an EMBL/GenBank/DDBJ whole genome shotgun (WGS) entry which is preliminary data.</text>
</comment>
<gene>
    <name evidence="2" type="ORF">I2I05_09240</name>
</gene>
<dbReference type="EMBL" id="JADQDQ010000003">
    <property type="protein sequence ID" value="MBF9237577.1"/>
    <property type="molecule type" value="Genomic_DNA"/>
</dbReference>
<name>A0ABS0IGT9_9BACT</name>
<protein>
    <submittedName>
        <fullName evidence="2">Lipoprotein</fullName>
    </submittedName>
</protein>
<organism evidence="2 3">
    <name type="scientific">Hymenobacter jeongseonensis</name>
    <dbReference type="NCBI Taxonomy" id="2791027"/>
    <lineage>
        <taxon>Bacteria</taxon>
        <taxon>Pseudomonadati</taxon>
        <taxon>Bacteroidota</taxon>
        <taxon>Cytophagia</taxon>
        <taxon>Cytophagales</taxon>
        <taxon>Hymenobacteraceae</taxon>
        <taxon>Hymenobacter</taxon>
    </lineage>
</organism>
<keyword evidence="1" id="KW-0732">Signal</keyword>
<evidence type="ECO:0000313" key="2">
    <source>
        <dbReference type="EMBL" id="MBF9237577.1"/>
    </source>
</evidence>
<dbReference type="Proteomes" id="UP000597617">
    <property type="component" value="Unassembled WGS sequence"/>
</dbReference>
<keyword evidence="2" id="KW-0449">Lipoprotein</keyword>
<keyword evidence="3" id="KW-1185">Reference proteome</keyword>
<proteinExistence type="predicted"/>
<dbReference type="RefSeq" id="WP_196281939.1">
    <property type="nucleotide sequence ID" value="NZ_JADQDQ010000003.1"/>
</dbReference>
<reference evidence="2 3" key="1">
    <citation type="submission" date="2020-11" db="EMBL/GenBank/DDBJ databases">
        <authorList>
            <person name="Kim M.K."/>
        </authorList>
    </citation>
    <scope>NUCLEOTIDE SEQUENCE [LARGE SCALE GENOMIC DNA]</scope>
    <source>
        <strain evidence="2 3">BT683</strain>
    </source>
</reference>
<feature type="signal peptide" evidence="1">
    <location>
        <begin position="1"/>
        <end position="21"/>
    </location>
</feature>
<accession>A0ABS0IGT9</accession>
<dbReference type="PROSITE" id="PS51257">
    <property type="entry name" value="PROKAR_LIPOPROTEIN"/>
    <property type="match status" value="1"/>
</dbReference>